<gene>
    <name evidence="12" type="ORF">ROHU_033704</name>
</gene>
<keyword evidence="4" id="KW-0677">Repeat</keyword>
<evidence type="ECO:0000256" key="5">
    <source>
        <dbReference type="ARBA" id="ARBA00022771"/>
    </source>
</evidence>
<dbReference type="AlphaFoldDB" id="A0A498L9A7"/>
<evidence type="ECO:0000256" key="3">
    <source>
        <dbReference type="ARBA" id="ARBA00022723"/>
    </source>
</evidence>
<dbReference type="Proteomes" id="UP000290572">
    <property type="component" value="Unassembled WGS sequence"/>
</dbReference>
<organism evidence="12 13">
    <name type="scientific">Labeo rohita</name>
    <name type="common">Indian major carp</name>
    <name type="synonym">Cyprinus rohita</name>
    <dbReference type="NCBI Taxonomy" id="84645"/>
    <lineage>
        <taxon>Eukaryota</taxon>
        <taxon>Metazoa</taxon>
        <taxon>Chordata</taxon>
        <taxon>Craniata</taxon>
        <taxon>Vertebrata</taxon>
        <taxon>Euteleostomi</taxon>
        <taxon>Actinopterygii</taxon>
        <taxon>Neopterygii</taxon>
        <taxon>Teleostei</taxon>
        <taxon>Ostariophysi</taxon>
        <taxon>Cypriniformes</taxon>
        <taxon>Cyprinidae</taxon>
        <taxon>Labeoninae</taxon>
        <taxon>Labeonini</taxon>
        <taxon>Labeo</taxon>
    </lineage>
</organism>
<dbReference type="Gene3D" id="3.30.160.60">
    <property type="entry name" value="Classic Zinc Finger"/>
    <property type="match status" value="3"/>
</dbReference>
<evidence type="ECO:0000313" key="12">
    <source>
        <dbReference type="EMBL" id="RXN04961.1"/>
    </source>
</evidence>
<dbReference type="FunFam" id="3.30.160.60:FF:000446">
    <property type="entry name" value="Zinc finger protein"/>
    <property type="match status" value="2"/>
</dbReference>
<dbReference type="PROSITE" id="PS00028">
    <property type="entry name" value="ZINC_FINGER_C2H2_1"/>
    <property type="match status" value="4"/>
</dbReference>
<dbReference type="PROSITE" id="PS50157">
    <property type="entry name" value="ZINC_FINGER_C2H2_2"/>
    <property type="match status" value="3"/>
</dbReference>
<protein>
    <submittedName>
        <fullName evidence="12">Zinc finger protein 660-like</fullName>
    </submittedName>
</protein>
<sequence>MAEVRALGVFQERVRSLFGSLLDVLLVEITEAYRESLADSMNMNHCEWCANNRPESRNHTDSKVRGMSGDSQPLMSLQCSDTVIDPEEPETAQNLKILQESPTVLTEECKDIQLAAVEDKMIRIVTMSDNEMHLSPCPAQESPPVLTESSEWEDIQIAVVEDKTIQTTVAMSDNEIQTVPQTPSISEECPPEASGTTEPEPERDVKQEYEEVAVTTEEDEWEIEHACQTSAESIGAQLKPEDNELHKPEESFQMDDSCPHWSPSSLGGYFASVRNQITQSRLVNMASGERLGPLRKQEDFDLSDPPLRPCTVRIRRAEILQRPTRRFHVCNVCNKIFIYKRTLRRHRRFHTGERPHGCSLCSKAFILRKTLRQHTKAHFRRPYSCTQCEKRFKHWRKLRLHWRSHAGESPFVCSRCGKCCKTLKSLDRHLAYVDHDQPTERSIV</sequence>
<dbReference type="GO" id="GO:0008270">
    <property type="term" value="F:zinc ion binding"/>
    <property type="evidence" value="ECO:0007669"/>
    <property type="project" value="UniProtKB-KW"/>
</dbReference>
<feature type="region of interest" description="Disordered" evidence="10">
    <location>
        <begin position="52"/>
        <end position="71"/>
    </location>
</feature>
<keyword evidence="5 9" id="KW-0863">Zinc-finger</keyword>
<dbReference type="GO" id="GO:0005634">
    <property type="term" value="C:nucleus"/>
    <property type="evidence" value="ECO:0007669"/>
    <property type="project" value="UniProtKB-SubCell"/>
</dbReference>
<feature type="domain" description="C2H2-type" evidence="11">
    <location>
        <begin position="328"/>
        <end position="355"/>
    </location>
</feature>
<comment type="pathway">
    <text evidence="2">Protein modification; protein ubiquitination.</text>
</comment>
<evidence type="ECO:0000256" key="1">
    <source>
        <dbReference type="ARBA" id="ARBA00004123"/>
    </source>
</evidence>
<evidence type="ECO:0000256" key="8">
    <source>
        <dbReference type="ARBA" id="ARBA00023242"/>
    </source>
</evidence>
<dbReference type="SMART" id="SM00355">
    <property type="entry name" value="ZnF_C2H2"/>
    <property type="match status" value="4"/>
</dbReference>
<comment type="caution">
    <text evidence="12">The sequence shown here is derived from an EMBL/GenBank/DDBJ whole genome shotgun (WGS) entry which is preliminary data.</text>
</comment>
<dbReference type="SUPFAM" id="SSF57667">
    <property type="entry name" value="beta-beta-alpha zinc fingers"/>
    <property type="match status" value="2"/>
</dbReference>
<keyword evidence="13" id="KW-1185">Reference proteome</keyword>
<keyword evidence="6" id="KW-0833">Ubl conjugation pathway</keyword>
<feature type="region of interest" description="Disordered" evidence="10">
    <location>
        <begin position="174"/>
        <end position="206"/>
    </location>
</feature>
<reference evidence="12 13" key="1">
    <citation type="submission" date="2018-03" db="EMBL/GenBank/DDBJ databases">
        <title>Draft genome sequence of Rohu Carp (Labeo rohita).</title>
        <authorList>
            <person name="Das P."/>
            <person name="Kushwaha B."/>
            <person name="Joshi C.G."/>
            <person name="Kumar D."/>
            <person name="Nagpure N.S."/>
            <person name="Sahoo L."/>
            <person name="Das S.P."/>
            <person name="Bit A."/>
            <person name="Patnaik S."/>
            <person name="Meher P.K."/>
            <person name="Jayasankar P."/>
            <person name="Koringa P.G."/>
            <person name="Patel N.V."/>
            <person name="Hinsu A.T."/>
            <person name="Kumar R."/>
            <person name="Pandey M."/>
            <person name="Agarwal S."/>
            <person name="Srivastava S."/>
            <person name="Singh M."/>
            <person name="Iquebal M.A."/>
            <person name="Jaiswal S."/>
            <person name="Angadi U.B."/>
            <person name="Kumar N."/>
            <person name="Raza M."/>
            <person name="Shah T.M."/>
            <person name="Rai A."/>
            <person name="Jena J.K."/>
        </authorList>
    </citation>
    <scope>NUCLEOTIDE SEQUENCE [LARGE SCALE GENOMIC DNA]</scope>
    <source>
        <strain evidence="12">DASCIFA01</strain>
        <tissue evidence="12">Testis</tissue>
    </source>
</reference>
<dbReference type="STRING" id="84645.A0A498L9A7"/>
<evidence type="ECO:0000313" key="13">
    <source>
        <dbReference type="Proteomes" id="UP000290572"/>
    </source>
</evidence>
<keyword evidence="3" id="KW-0479">Metal-binding</keyword>
<evidence type="ECO:0000256" key="7">
    <source>
        <dbReference type="ARBA" id="ARBA00022833"/>
    </source>
</evidence>
<dbReference type="FunFam" id="3.30.160.60:FF:000145">
    <property type="entry name" value="Zinc finger protein 574"/>
    <property type="match status" value="1"/>
</dbReference>
<feature type="compositionally biased region" description="Polar residues" evidence="10">
    <location>
        <begin position="174"/>
        <end position="185"/>
    </location>
</feature>
<dbReference type="InterPro" id="IPR013087">
    <property type="entry name" value="Znf_C2H2_type"/>
</dbReference>
<accession>A0A498L9A7</accession>
<dbReference type="PANTHER" id="PTHR16515:SF35">
    <property type="entry name" value="FEZ FAMILY ZINC FINGER PROTEIN 2"/>
    <property type="match status" value="1"/>
</dbReference>
<keyword evidence="7" id="KW-0862">Zinc</keyword>
<dbReference type="Pfam" id="PF00096">
    <property type="entry name" value="zf-C2H2"/>
    <property type="match status" value="2"/>
</dbReference>
<feature type="domain" description="C2H2-type" evidence="11">
    <location>
        <begin position="356"/>
        <end position="378"/>
    </location>
</feature>
<evidence type="ECO:0000256" key="10">
    <source>
        <dbReference type="SAM" id="MobiDB-lite"/>
    </source>
</evidence>
<keyword evidence="8" id="KW-0539">Nucleus</keyword>
<comment type="subcellular location">
    <subcellularLocation>
        <location evidence="1">Nucleus</location>
    </subcellularLocation>
</comment>
<dbReference type="EMBL" id="QBIY01013427">
    <property type="protein sequence ID" value="RXN04961.1"/>
    <property type="molecule type" value="Genomic_DNA"/>
</dbReference>
<evidence type="ECO:0000259" key="11">
    <source>
        <dbReference type="PROSITE" id="PS50157"/>
    </source>
</evidence>
<proteinExistence type="predicted"/>
<dbReference type="InterPro" id="IPR036236">
    <property type="entry name" value="Znf_C2H2_sf"/>
</dbReference>
<evidence type="ECO:0000256" key="4">
    <source>
        <dbReference type="ARBA" id="ARBA00022737"/>
    </source>
</evidence>
<dbReference type="InterPro" id="IPR050331">
    <property type="entry name" value="Zinc_finger"/>
</dbReference>
<name>A0A498L9A7_LABRO</name>
<dbReference type="PANTHER" id="PTHR16515">
    <property type="entry name" value="PR DOMAIN ZINC FINGER PROTEIN"/>
    <property type="match status" value="1"/>
</dbReference>
<feature type="domain" description="C2H2-type" evidence="11">
    <location>
        <begin position="383"/>
        <end position="410"/>
    </location>
</feature>
<dbReference type="GO" id="GO:0010468">
    <property type="term" value="P:regulation of gene expression"/>
    <property type="evidence" value="ECO:0007669"/>
    <property type="project" value="TreeGrafter"/>
</dbReference>
<feature type="compositionally biased region" description="Basic and acidic residues" evidence="10">
    <location>
        <begin position="54"/>
        <end position="64"/>
    </location>
</feature>
<evidence type="ECO:0000256" key="2">
    <source>
        <dbReference type="ARBA" id="ARBA00004906"/>
    </source>
</evidence>
<evidence type="ECO:0000256" key="9">
    <source>
        <dbReference type="PROSITE-ProRule" id="PRU00042"/>
    </source>
</evidence>
<evidence type="ECO:0000256" key="6">
    <source>
        <dbReference type="ARBA" id="ARBA00022786"/>
    </source>
</evidence>